<dbReference type="PANTHER" id="PTHR46124">
    <property type="entry name" value="D-AMINOACYL-TRNA DEACYLASE"/>
    <property type="match status" value="1"/>
</dbReference>
<dbReference type="InterPro" id="IPR032466">
    <property type="entry name" value="Metal_Hydrolase"/>
</dbReference>
<dbReference type="STRING" id="873513.HMPREF6485_1198"/>
<name>E6K6G2_9BACT</name>
<feature type="binding site" evidence="3">
    <location>
        <position position="122"/>
    </location>
    <ligand>
        <name>a divalent metal cation</name>
        <dbReference type="ChEBI" id="CHEBI:60240"/>
        <label>2</label>
    </ligand>
</feature>
<evidence type="ECO:0000313" key="4">
    <source>
        <dbReference type="EMBL" id="EFU30876.1"/>
    </source>
</evidence>
<dbReference type="SUPFAM" id="SSF51556">
    <property type="entry name" value="Metallo-dependent hydrolases"/>
    <property type="match status" value="1"/>
</dbReference>
<dbReference type="GO" id="GO:0046872">
    <property type="term" value="F:metal ion binding"/>
    <property type="evidence" value="ECO:0007669"/>
    <property type="project" value="UniProtKB-KW"/>
</dbReference>
<dbReference type="GeneID" id="93536023"/>
<dbReference type="eggNOG" id="COG0084">
    <property type="taxonomic scope" value="Bacteria"/>
</dbReference>
<dbReference type="Pfam" id="PF01026">
    <property type="entry name" value="TatD_DNase"/>
    <property type="match status" value="1"/>
</dbReference>
<feature type="binding site" evidence="3">
    <location>
        <position position="145"/>
    </location>
    <ligand>
        <name>a divalent metal cation</name>
        <dbReference type="ChEBI" id="CHEBI:60240"/>
        <label>2</label>
    </ligand>
</feature>
<feature type="binding site" evidence="3">
    <location>
        <position position="6"/>
    </location>
    <ligand>
        <name>a divalent metal cation</name>
        <dbReference type="ChEBI" id="CHEBI:60240"/>
        <label>1</label>
    </ligand>
</feature>
<dbReference type="PIRSF" id="PIRSF005902">
    <property type="entry name" value="DNase_TatD"/>
    <property type="match status" value="1"/>
</dbReference>
<feature type="binding site" evidence="3">
    <location>
        <position position="8"/>
    </location>
    <ligand>
        <name>a divalent metal cation</name>
        <dbReference type="ChEBI" id="CHEBI:60240"/>
        <label>1</label>
    </ligand>
</feature>
<feature type="binding site" evidence="3">
    <location>
        <position position="193"/>
    </location>
    <ligand>
        <name>a divalent metal cation</name>
        <dbReference type="ChEBI" id="CHEBI:60240"/>
        <label>1</label>
    </ligand>
</feature>
<keyword evidence="3" id="KW-0479">Metal-binding</keyword>
<keyword evidence="2 4" id="KW-0378">Hydrolase</keyword>
<sequence length="229" mass="26248">MIIDTHCHFDRFNDPETFIAGEERKGNIIIGMTNLPSHFEIGYSHLKGFKHIRLALGFHPLLADDSINELSLFDKLVNLTSYIGEIGLDFSREGYRSKLRQLEVLSHILSILKGKNKIISVHSRRAERELLDLLIKFEIKNVIFHWYSGPVGLIQEIASQGYYFSVNEAMTISENGKKILKFIPRDRMLTETDAPYNDRCNISNVLSALKCSEGDIKNNFYSLVNKLNQ</sequence>
<dbReference type="Proteomes" id="UP000003112">
    <property type="component" value="Unassembled WGS sequence"/>
</dbReference>
<dbReference type="RefSeq" id="WP_004345208.1">
    <property type="nucleotide sequence ID" value="NZ_GL586311.1"/>
</dbReference>
<comment type="similarity">
    <text evidence="1">Belongs to the metallo-dependent hydrolases superfamily. TatD-type hydrolase family.</text>
</comment>
<dbReference type="Gene3D" id="3.20.20.140">
    <property type="entry name" value="Metal-dependent hydrolases"/>
    <property type="match status" value="1"/>
</dbReference>
<organism evidence="4 5">
    <name type="scientific">Segatella buccae ATCC 33574</name>
    <dbReference type="NCBI Taxonomy" id="873513"/>
    <lineage>
        <taxon>Bacteria</taxon>
        <taxon>Pseudomonadati</taxon>
        <taxon>Bacteroidota</taxon>
        <taxon>Bacteroidia</taxon>
        <taxon>Bacteroidales</taxon>
        <taxon>Prevotellaceae</taxon>
        <taxon>Segatella</taxon>
    </lineage>
</organism>
<dbReference type="PANTHER" id="PTHR46124:SF2">
    <property type="entry name" value="D-AMINOACYL-TRNA DEACYLASE"/>
    <property type="match status" value="1"/>
</dbReference>
<dbReference type="InterPro" id="IPR018228">
    <property type="entry name" value="DNase_TatD-rel_CS"/>
</dbReference>
<dbReference type="AlphaFoldDB" id="E6K6G2"/>
<evidence type="ECO:0000256" key="3">
    <source>
        <dbReference type="PIRSR" id="PIRSR005902-1"/>
    </source>
</evidence>
<keyword evidence="5" id="KW-1185">Reference proteome</keyword>
<evidence type="ECO:0000313" key="5">
    <source>
        <dbReference type="Proteomes" id="UP000003112"/>
    </source>
</evidence>
<proteinExistence type="inferred from homology"/>
<protein>
    <submittedName>
        <fullName evidence="4">Hydrolase, TatD family</fullName>
    </submittedName>
</protein>
<reference evidence="4 5" key="1">
    <citation type="submission" date="2010-10" db="EMBL/GenBank/DDBJ databases">
        <authorList>
            <person name="Muzny D."/>
            <person name="Qin X."/>
            <person name="Deng J."/>
            <person name="Jiang H."/>
            <person name="Liu Y."/>
            <person name="Qu J."/>
            <person name="Song X.-Z."/>
            <person name="Zhang L."/>
            <person name="Thornton R."/>
            <person name="Coyle M."/>
            <person name="Francisco L."/>
            <person name="Jackson L."/>
            <person name="Javaid M."/>
            <person name="Korchina V."/>
            <person name="Kovar C."/>
            <person name="Mata R."/>
            <person name="Mathew T."/>
            <person name="Ngo R."/>
            <person name="Nguyen L."/>
            <person name="Nguyen N."/>
            <person name="Okwuonu G."/>
            <person name="Ongeri F."/>
            <person name="Pham C."/>
            <person name="Simmons D."/>
            <person name="Wilczek-Boney K."/>
            <person name="Hale W."/>
            <person name="Jakkamsetti A."/>
            <person name="Pham P."/>
            <person name="Ruth R."/>
            <person name="San Lucas F."/>
            <person name="Warren J."/>
            <person name="Zhang J."/>
            <person name="Zhao Z."/>
            <person name="Zhou C."/>
            <person name="Zhu D."/>
            <person name="Lee S."/>
            <person name="Bess C."/>
            <person name="Blankenburg K."/>
            <person name="Forbes L."/>
            <person name="Fu Q."/>
            <person name="Gubbala S."/>
            <person name="Hirani K."/>
            <person name="Jayaseelan J.C."/>
            <person name="Lara F."/>
            <person name="Munidasa M."/>
            <person name="Palculict T."/>
            <person name="Patil S."/>
            <person name="Pu L.-L."/>
            <person name="Saada N."/>
            <person name="Tang L."/>
            <person name="Weissenberger G."/>
            <person name="Zhu Y."/>
            <person name="Hemphill L."/>
            <person name="Shang Y."/>
            <person name="Youmans B."/>
            <person name="Ayvaz T."/>
            <person name="Ross M."/>
            <person name="Santibanez J."/>
            <person name="Aqrawi P."/>
            <person name="Gross S."/>
            <person name="Joshi V."/>
            <person name="Fowler G."/>
            <person name="Nazareth L."/>
            <person name="Reid J."/>
            <person name="Worley K."/>
            <person name="Petrosino J."/>
            <person name="Highlander S."/>
            <person name="Gibbs R."/>
        </authorList>
    </citation>
    <scope>NUCLEOTIDE SEQUENCE [LARGE SCALE GENOMIC DNA]</scope>
    <source>
        <strain evidence="4 5">ATCC 33574</strain>
    </source>
</reference>
<feature type="binding site" evidence="3">
    <location>
        <position position="85"/>
    </location>
    <ligand>
        <name>a divalent metal cation</name>
        <dbReference type="ChEBI" id="CHEBI:60240"/>
        <label>1</label>
    </ligand>
</feature>
<evidence type="ECO:0000256" key="2">
    <source>
        <dbReference type="ARBA" id="ARBA00022801"/>
    </source>
</evidence>
<dbReference type="EMBL" id="AEPD01000025">
    <property type="protein sequence ID" value="EFU30876.1"/>
    <property type="molecule type" value="Genomic_DNA"/>
</dbReference>
<evidence type="ECO:0000256" key="1">
    <source>
        <dbReference type="ARBA" id="ARBA00009275"/>
    </source>
</evidence>
<gene>
    <name evidence="4" type="ORF">HMPREF6485_1198</name>
</gene>
<accession>E6K6G2</accession>
<dbReference type="InterPro" id="IPR001130">
    <property type="entry name" value="TatD-like"/>
</dbReference>
<dbReference type="PROSITE" id="PS01137">
    <property type="entry name" value="TATD_1"/>
    <property type="match status" value="1"/>
</dbReference>
<dbReference type="HOGENOM" id="CLU_031506_5_1_10"/>
<dbReference type="GO" id="GO:0016788">
    <property type="term" value="F:hydrolase activity, acting on ester bonds"/>
    <property type="evidence" value="ECO:0007669"/>
    <property type="project" value="InterPro"/>
</dbReference>
<comment type="caution">
    <text evidence="4">The sequence shown here is derived from an EMBL/GenBank/DDBJ whole genome shotgun (WGS) entry which is preliminary data.</text>
</comment>